<dbReference type="SMART" id="SM00493">
    <property type="entry name" value="TOPRIM"/>
    <property type="match status" value="1"/>
</dbReference>
<protein>
    <recommendedName>
        <fullName evidence="3 7">DNA topoisomerase</fullName>
        <ecNumber evidence="3 7">5.6.2.1</ecNumber>
    </recommendedName>
</protein>
<dbReference type="EMBL" id="JABSNW010000008">
    <property type="protein sequence ID" value="KAL2885527.1"/>
    <property type="molecule type" value="Genomic_DNA"/>
</dbReference>
<dbReference type="InterPro" id="IPR013825">
    <property type="entry name" value="Topo_IA_cen_sub2"/>
</dbReference>
<evidence type="ECO:0000256" key="7">
    <source>
        <dbReference type="RuleBase" id="RU362092"/>
    </source>
</evidence>
<dbReference type="EC" id="5.6.2.1" evidence="3 7"/>
<evidence type="ECO:0000256" key="3">
    <source>
        <dbReference type="ARBA" id="ARBA00012891"/>
    </source>
</evidence>
<keyword evidence="12" id="KW-1185">Reference proteome</keyword>
<keyword evidence="5 7" id="KW-0238">DNA-binding</keyword>
<proteinExistence type="inferred from homology"/>
<dbReference type="Pfam" id="PF01751">
    <property type="entry name" value="Toprim"/>
    <property type="match status" value="1"/>
</dbReference>
<dbReference type="CDD" id="cd00186">
    <property type="entry name" value="TOP1Ac"/>
    <property type="match status" value="1"/>
</dbReference>
<name>A0ABR4MB86_9PEZI</name>
<evidence type="ECO:0000256" key="2">
    <source>
        <dbReference type="ARBA" id="ARBA00009446"/>
    </source>
</evidence>
<dbReference type="PROSITE" id="PS50880">
    <property type="entry name" value="TOPRIM"/>
    <property type="match status" value="1"/>
</dbReference>
<feature type="compositionally biased region" description="Gly residues" evidence="8">
    <location>
        <begin position="540"/>
        <end position="555"/>
    </location>
</feature>
<dbReference type="Gene3D" id="2.70.20.10">
    <property type="entry name" value="Topoisomerase I, domain 3"/>
    <property type="match status" value="1"/>
</dbReference>
<evidence type="ECO:0000313" key="12">
    <source>
        <dbReference type="Proteomes" id="UP001610728"/>
    </source>
</evidence>
<dbReference type="InterPro" id="IPR013826">
    <property type="entry name" value="Topo_IA_cen_sub3"/>
</dbReference>
<organism evidence="11 12">
    <name type="scientific">Ceratocystis lukuohia</name>
    <dbReference type="NCBI Taxonomy" id="2019550"/>
    <lineage>
        <taxon>Eukaryota</taxon>
        <taxon>Fungi</taxon>
        <taxon>Dikarya</taxon>
        <taxon>Ascomycota</taxon>
        <taxon>Pezizomycotina</taxon>
        <taxon>Sordariomycetes</taxon>
        <taxon>Hypocreomycetidae</taxon>
        <taxon>Microascales</taxon>
        <taxon>Ceratocystidaceae</taxon>
        <taxon>Ceratocystis</taxon>
    </lineage>
</organism>
<dbReference type="Pfam" id="PF01131">
    <property type="entry name" value="Topoisom_bac"/>
    <property type="match status" value="1"/>
</dbReference>
<dbReference type="Proteomes" id="UP001610728">
    <property type="component" value="Unassembled WGS sequence"/>
</dbReference>
<gene>
    <name evidence="11" type="ORF">HOO65_080477</name>
</gene>
<evidence type="ECO:0000256" key="8">
    <source>
        <dbReference type="SAM" id="MobiDB-lite"/>
    </source>
</evidence>
<evidence type="ECO:0000313" key="11">
    <source>
        <dbReference type="EMBL" id="KAL2885527.1"/>
    </source>
</evidence>
<dbReference type="PROSITE" id="PS52039">
    <property type="entry name" value="TOPO_IA_2"/>
    <property type="match status" value="1"/>
</dbReference>
<feature type="domain" description="Topo IA-type catalytic" evidence="10">
    <location>
        <begin position="168"/>
        <end position="628"/>
    </location>
</feature>
<keyword evidence="6 7" id="KW-0413">Isomerase</keyword>
<dbReference type="InterPro" id="IPR013824">
    <property type="entry name" value="Topo_IA_cen_sub1"/>
</dbReference>
<dbReference type="InterPro" id="IPR013497">
    <property type="entry name" value="Topo_IA_cen"/>
</dbReference>
<evidence type="ECO:0000256" key="4">
    <source>
        <dbReference type="ARBA" id="ARBA00023029"/>
    </source>
</evidence>
<evidence type="ECO:0000256" key="5">
    <source>
        <dbReference type="ARBA" id="ARBA00023125"/>
    </source>
</evidence>
<dbReference type="RefSeq" id="XP_070856707.1">
    <property type="nucleotide sequence ID" value="XM_071004162.1"/>
</dbReference>
<dbReference type="Gene3D" id="3.40.50.140">
    <property type="match status" value="1"/>
</dbReference>
<feature type="region of interest" description="Disordered" evidence="8">
    <location>
        <begin position="528"/>
        <end position="562"/>
    </location>
</feature>
<dbReference type="SMART" id="SM00436">
    <property type="entry name" value="TOP1Bc"/>
    <property type="match status" value="1"/>
</dbReference>
<dbReference type="InterPro" id="IPR034144">
    <property type="entry name" value="TOPRIM_TopoIII"/>
</dbReference>
<dbReference type="InterPro" id="IPR003601">
    <property type="entry name" value="Topo_IA_2"/>
</dbReference>
<dbReference type="InterPro" id="IPR003602">
    <property type="entry name" value="Topo_IA_DNA-bd_dom"/>
</dbReference>
<comment type="caution">
    <text evidence="11">The sequence shown here is derived from an EMBL/GenBank/DDBJ whole genome shotgun (WGS) entry which is preliminary data.</text>
</comment>
<accession>A0ABR4MB86</accession>
<evidence type="ECO:0000259" key="9">
    <source>
        <dbReference type="PROSITE" id="PS50880"/>
    </source>
</evidence>
<dbReference type="InterPro" id="IPR023405">
    <property type="entry name" value="Topo_IA_core_domain"/>
</dbReference>
<comment type="function">
    <text evidence="7">Introduces a single-strand break via transesterification at a target site in duplex DNA. Releases the supercoiling and torsional tension of DNA introduced during the DNA replication and transcription by transiently cleaving and rejoining one strand of the DNA duplex. The scissile phosphodiester is attacked by the catalytic tyrosine of the enzyme, resulting in the formation of a DNA-(5'-phosphotyrosyl)-enzyme intermediate and the expulsion of a 3'-OH DNA strand.</text>
</comment>
<dbReference type="CDD" id="cd03362">
    <property type="entry name" value="TOPRIM_TopoIA_TopoIII"/>
    <property type="match status" value="1"/>
</dbReference>
<comment type="catalytic activity">
    <reaction evidence="1 7">
        <text>ATP-independent breakage of single-stranded DNA, followed by passage and rejoining.</text>
        <dbReference type="EC" id="5.6.2.1"/>
    </reaction>
</comment>
<dbReference type="PANTHER" id="PTHR11390:SF21">
    <property type="entry name" value="DNA TOPOISOMERASE 3-ALPHA"/>
    <property type="match status" value="1"/>
</dbReference>
<sequence length="669" mass="75207">MRVLCVAEKPSIAKAVAGHLSGGRFEVKSSPVGWVKNYVFDYDFGLPWGNCSVTMTCVAGHMIDQQFTGEFKSWDFPPPDSLFSAPITKSVSSDKKGVAKNIKDQAKYCQALVIWTDCDREGEHIGGEIESIASQGNPRIEVKRARFSNIERAHILSAAPLRRLMPLDRRQIEAVDARMELDLRTGYAFTRFLTNTLKPLGGDLKDRMISYGSCQFPTLGFVVDRYFRVKNFVPEPYWSIKVTHKKDNINVNFSWARVRLFERLPTLILFERCLKAKLATITKVQEKPTRKFKPLPLTTVEMQKAATRMLRMTGQEAMTIAESLYNRGFISYPRTETDRFDKGMDLKSLIRNQSQDPTWGAYAGSLLDGRFDQPRQGKNDDKAHPPIHPVIYVSSKALKPEEARLYEYIVRRFLACCSEDAKGMATDVEMAYGDEVFAAHGLIVHEKNYLDVYTYENWSSSTQLPRFTVGEKFQPTEAMMTDGKTSAPNYLTEADLIALMDANGVGTDATMAEHIEKIQTREYVAVIDGPGKNSSSTRGARGGRGSRGGRGGRVSGPGRASAGGTKYFIPTSLGVALIQGFDRMEFETSLGKPFLRKEMELQMKDICAGKISKQAMLDQQIRQYHQLYLESRDQVETLKTLLVLGSLSLWVRGEWELNPPPPPSPRNSW</sequence>
<dbReference type="SUPFAM" id="SSF56712">
    <property type="entry name" value="Prokaryotic type I DNA topoisomerase"/>
    <property type="match status" value="1"/>
</dbReference>
<dbReference type="InterPro" id="IPR000380">
    <property type="entry name" value="Topo_IA"/>
</dbReference>
<reference evidence="11 12" key="1">
    <citation type="submission" date="2020-05" db="EMBL/GenBank/DDBJ databases">
        <title>Ceratocystis lukuohia genome.</title>
        <authorList>
            <person name="Harrington T.C."/>
            <person name="Kim K."/>
            <person name="Mayers C.G."/>
        </authorList>
    </citation>
    <scope>NUCLEOTIDE SEQUENCE [LARGE SCALE GENOMIC DNA]</scope>
    <source>
        <strain evidence="11 12">C4212</strain>
    </source>
</reference>
<evidence type="ECO:0000259" key="10">
    <source>
        <dbReference type="PROSITE" id="PS52039"/>
    </source>
</evidence>
<evidence type="ECO:0000256" key="6">
    <source>
        <dbReference type="ARBA" id="ARBA00023235"/>
    </source>
</evidence>
<evidence type="ECO:0000256" key="1">
    <source>
        <dbReference type="ARBA" id="ARBA00000213"/>
    </source>
</evidence>
<comment type="similarity">
    <text evidence="2 7">Belongs to the type IA topoisomerase family.</text>
</comment>
<dbReference type="Gene3D" id="1.10.460.10">
    <property type="entry name" value="Topoisomerase I, domain 2"/>
    <property type="match status" value="1"/>
</dbReference>
<dbReference type="SMART" id="SM00437">
    <property type="entry name" value="TOP1Ac"/>
    <property type="match status" value="1"/>
</dbReference>
<keyword evidence="4 7" id="KW-0799">Topoisomerase</keyword>
<dbReference type="GeneID" id="98121213"/>
<dbReference type="Gene3D" id="1.10.290.10">
    <property type="entry name" value="Topoisomerase I, domain 4"/>
    <property type="match status" value="1"/>
</dbReference>
<dbReference type="InterPro" id="IPR006171">
    <property type="entry name" value="TOPRIM_dom"/>
</dbReference>
<dbReference type="PANTHER" id="PTHR11390">
    <property type="entry name" value="PROKARYOTIC DNA TOPOISOMERASE"/>
    <property type="match status" value="1"/>
</dbReference>
<dbReference type="PRINTS" id="PR00417">
    <property type="entry name" value="PRTPISMRASEI"/>
</dbReference>
<feature type="domain" description="Toprim" evidence="9">
    <location>
        <begin position="2"/>
        <end position="148"/>
    </location>
</feature>